<dbReference type="EC" id="2.8.4.3" evidence="9 13"/>
<evidence type="ECO:0000256" key="5">
    <source>
        <dbReference type="ARBA" id="ARBA00022691"/>
    </source>
</evidence>
<keyword evidence="4 13" id="KW-0808">Transferase</keyword>
<comment type="catalytic activity">
    <reaction evidence="13">
        <text>N(6)-dimethylallyladenosine(37) in tRNA + (sulfur carrier)-SH + AH2 + 2 S-adenosyl-L-methionine = 2-methylsulfanyl-N(6)-dimethylallyladenosine(37) in tRNA + (sulfur carrier)-H + 5'-deoxyadenosine + L-methionine + A + S-adenosyl-L-homocysteine + 2 H(+)</text>
        <dbReference type="Rhea" id="RHEA:37067"/>
        <dbReference type="Rhea" id="RHEA-COMP:10375"/>
        <dbReference type="Rhea" id="RHEA-COMP:10376"/>
        <dbReference type="Rhea" id="RHEA-COMP:14737"/>
        <dbReference type="Rhea" id="RHEA-COMP:14739"/>
        <dbReference type="ChEBI" id="CHEBI:13193"/>
        <dbReference type="ChEBI" id="CHEBI:15378"/>
        <dbReference type="ChEBI" id="CHEBI:17319"/>
        <dbReference type="ChEBI" id="CHEBI:17499"/>
        <dbReference type="ChEBI" id="CHEBI:29917"/>
        <dbReference type="ChEBI" id="CHEBI:57844"/>
        <dbReference type="ChEBI" id="CHEBI:57856"/>
        <dbReference type="ChEBI" id="CHEBI:59789"/>
        <dbReference type="ChEBI" id="CHEBI:64428"/>
        <dbReference type="ChEBI" id="CHEBI:74415"/>
        <dbReference type="ChEBI" id="CHEBI:74417"/>
        <dbReference type="EC" id="2.8.4.3"/>
    </reaction>
</comment>
<dbReference type="SFLD" id="SFLDF00273">
    <property type="entry name" value="(dimethylallyl)adenosine_tRNA"/>
    <property type="match status" value="1"/>
</dbReference>
<dbReference type="PROSITE" id="PS51449">
    <property type="entry name" value="MTTASE_N"/>
    <property type="match status" value="1"/>
</dbReference>
<evidence type="ECO:0000259" key="16">
    <source>
        <dbReference type="PROSITE" id="PS51449"/>
    </source>
</evidence>
<evidence type="ECO:0000256" key="6">
    <source>
        <dbReference type="ARBA" id="ARBA00022723"/>
    </source>
</evidence>
<comment type="subcellular location">
    <subcellularLocation>
        <location evidence="13">Cytoplasm</location>
    </subcellularLocation>
</comment>
<dbReference type="GO" id="GO:0016491">
    <property type="term" value="F:oxidoreductase activity"/>
    <property type="evidence" value="ECO:0007669"/>
    <property type="project" value="UniProtKB-KW"/>
</dbReference>
<feature type="binding site" evidence="13">
    <location>
        <position position="187"/>
    </location>
    <ligand>
        <name>[4Fe-4S] cluster</name>
        <dbReference type="ChEBI" id="CHEBI:49883"/>
        <label>2</label>
        <note>4Fe-4S-S-AdoMet</note>
    </ligand>
</feature>
<comment type="similarity">
    <text evidence="13">Belongs to the methylthiotransferase family. MiaB subfamily.</text>
</comment>
<dbReference type="Gene3D" id="3.80.30.20">
    <property type="entry name" value="tm_1862 like domain"/>
    <property type="match status" value="1"/>
</dbReference>
<feature type="domain" description="Radical SAM core" evidence="17">
    <location>
        <begin position="166"/>
        <end position="398"/>
    </location>
</feature>
<dbReference type="InterPro" id="IPR005839">
    <property type="entry name" value="Methylthiotransferase"/>
</dbReference>
<dbReference type="HOGENOM" id="CLU_018697_2_2_7"/>
<evidence type="ECO:0000256" key="4">
    <source>
        <dbReference type="ARBA" id="ARBA00022679"/>
    </source>
</evidence>
<feature type="region of interest" description="Disordered" evidence="14">
    <location>
        <begin position="1"/>
        <end position="23"/>
    </location>
</feature>
<comment type="function">
    <text evidence="1 13">Catalyzes the methylthiolation of N6-(dimethylallyl)adenosine (i(6)A), leading to the formation of 2-methylthio-N6-(dimethylallyl)adenosine (ms(2)i(6)A) at position 37 in tRNAs that read codons beginning with uridine.</text>
</comment>
<keyword evidence="7 13" id="KW-0408">Iron</keyword>
<evidence type="ECO:0000256" key="14">
    <source>
        <dbReference type="SAM" id="MobiDB-lite"/>
    </source>
</evidence>
<dbReference type="InterPro" id="IPR007197">
    <property type="entry name" value="rSAM"/>
</dbReference>
<dbReference type="CDD" id="cd01335">
    <property type="entry name" value="Radical_SAM"/>
    <property type="match status" value="1"/>
</dbReference>
<organism evidence="18 19">
    <name type="scientific">Anaeromyxobacter dehalogenans (strain ATCC BAA-258 / DSM 21875 / 2CP-1)</name>
    <dbReference type="NCBI Taxonomy" id="455488"/>
    <lineage>
        <taxon>Bacteria</taxon>
        <taxon>Pseudomonadati</taxon>
        <taxon>Myxococcota</taxon>
        <taxon>Myxococcia</taxon>
        <taxon>Myxococcales</taxon>
        <taxon>Cystobacterineae</taxon>
        <taxon>Anaeromyxobacteraceae</taxon>
        <taxon>Anaeromyxobacter</taxon>
    </lineage>
</organism>
<feature type="binding site" evidence="13">
    <location>
        <position position="184"/>
    </location>
    <ligand>
        <name>[4Fe-4S] cluster</name>
        <dbReference type="ChEBI" id="CHEBI:49883"/>
        <label>2</label>
        <note>4Fe-4S-S-AdoMet</note>
    </ligand>
</feature>
<dbReference type="RefSeq" id="WP_012632883.1">
    <property type="nucleotide sequence ID" value="NC_011891.1"/>
</dbReference>
<evidence type="ECO:0000256" key="2">
    <source>
        <dbReference type="ARBA" id="ARBA00022485"/>
    </source>
</evidence>
<dbReference type="GO" id="GO:0035597">
    <property type="term" value="F:tRNA-2-methylthio-N(6)-dimethylallyladenosine(37) synthase activity"/>
    <property type="evidence" value="ECO:0007669"/>
    <property type="project" value="UniProtKB-EC"/>
</dbReference>
<gene>
    <name evidence="13" type="primary">miaB</name>
    <name evidence="18" type="ordered locus">A2cp1_1609</name>
</gene>
<dbReference type="InterPro" id="IPR002792">
    <property type="entry name" value="TRAM_dom"/>
</dbReference>
<dbReference type="SFLD" id="SFLDG01082">
    <property type="entry name" value="B12-binding_domain_containing"/>
    <property type="match status" value="1"/>
</dbReference>
<evidence type="ECO:0000313" key="18">
    <source>
        <dbReference type="EMBL" id="ACL64953.1"/>
    </source>
</evidence>
<evidence type="ECO:0000256" key="13">
    <source>
        <dbReference type="HAMAP-Rule" id="MF_01864"/>
    </source>
</evidence>
<dbReference type="InterPro" id="IPR058240">
    <property type="entry name" value="rSAM_sf"/>
</dbReference>
<dbReference type="GO" id="GO:0046872">
    <property type="term" value="F:metal ion binding"/>
    <property type="evidence" value="ECO:0007669"/>
    <property type="project" value="UniProtKB-KW"/>
</dbReference>
<dbReference type="InterPro" id="IPR006463">
    <property type="entry name" value="MiaB_methiolase"/>
</dbReference>
<dbReference type="SFLD" id="SFLDS00029">
    <property type="entry name" value="Radical_SAM"/>
    <property type="match status" value="1"/>
</dbReference>
<dbReference type="AlphaFoldDB" id="B8J598"/>
<dbReference type="NCBIfam" id="TIGR00089">
    <property type="entry name" value="MiaB/RimO family radical SAM methylthiotransferase"/>
    <property type="match status" value="1"/>
</dbReference>
<evidence type="ECO:0000256" key="3">
    <source>
        <dbReference type="ARBA" id="ARBA00022490"/>
    </source>
</evidence>
<accession>B8J598</accession>
<keyword evidence="18" id="KW-0560">Oxidoreductase</keyword>
<dbReference type="InterPro" id="IPR038135">
    <property type="entry name" value="Methylthiotransferase_N_sf"/>
</dbReference>
<keyword evidence="19" id="KW-1185">Reference proteome</keyword>
<dbReference type="FunFam" id="3.40.50.12160:FF:000003">
    <property type="entry name" value="CDK5 regulatory subunit-associated protein 1"/>
    <property type="match status" value="1"/>
</dbReference>
<dbReference type="SFLD" id="SFLDG01061">
    <property type="entry name" value="methylthiotransferase"/>
    <property type="match status" value="1"/>
</dbReference>
<feature type="domain" description="TRAM" evidence="15">
    <location>
        <begin position="401"/>
        <end position="464"/>
    </location>
</feature>
<dbReference type="SUPFAM" id="SSF102114">
    <property type="entry name" value="Radical SAM enzymes"/>
    <property type="match status" value="1"/>
</dbReference>
<keyword evidence="5 13" id="KW-0949">S-adenosyl-L-methionine</keyword>
<keyword evidence="3 13" id="KW-0963">Cytoplasm</keyword>
<keyword evidence="2 13" id="KW-0004">4Fe-4S</keyword>
<dbReference type="Gene3D" id="3.40.50.12160">
    <property type="entry name" value="Methylthiotransferase, N-terminal domain"/>
    <property type="match status" value="1"/>
</dbReference>
<reference evidence="18" key="1">
    <citation type="submission" date="2009-01" db="EMBL/GenBank/DDBJ databases">
        <title>Complete sequence of Anaeromyxobacter dehalogenans 2CP-1.</title>
        <authorList>
            <consortium name="US DOE Joint Genome Institute"/>
            <person name="Lucas S."/>
            <person name="Copeland A."/>
            <person name="Lapidus A."/>
            <person name="Glavina del Rio T."/>
            <person name="Dalin E."/>
            <person name="Tice H."/>
            <person name="Bruce D."/>
            <person name="Goodwin L."/>
            <person name="Pitluck S."/>
            <person name="Saunders E."/>
            <person name="Brettin T."/>
            <person name="Detter J.C."/>
            <person name="Han C."/>
            <person name="Larimer F."/>
            <person name="Land M."/>
            <person name="Hauser L."/>
            <person name="Kyrpides N."/>
            <person name="Ovchinnikova G."/>
            <person name="Beliaev A.S."/>
            <person name="Richardson P."/>
        </authorList>
    </citation>
    <scope>NUCLEOTIDE SEQUENCE</scope>
    <source>
        <strain evidence="18">2CP-1</strain>
    </source>
</reference>
<dbReference type="Proteomes" id="UP000007089">
    <property type="component" value="Chromosome"/>
</dbReference>
<dbReference type="InterPro" id="IPR013848">
    <property type="entry name" value="Methylthiotransferase_N"/>
</dbReference>
<feature type="domain" description="MTTase N-terminal" evidence="16">
    <location>
        <begin position="27"/>
        <end position="142"/>
    </location>
</feature>
<dbReference type="Pfam" id="PF00919">
    <property type="entry name" value="UPF0004"/>
    <property type="match status" value="1"/>
</dbReference>
<dbReference type="Pfam" id="PF04055">
    <property type="entry name" value="Radical_SAM"/>
    <property type="match status" value="1"/>
</dbReference>
<sequence length="464" mass="50532">MSDLVPLSRKPAPVAGDPVPSPAAPPRKVYVHTFGCQMNESDSDRMVELLGRHAYARAASADEADLILLNTCAVREKAEQKLLSALGRYREVKARRGALIAVSGCVAQQEKDRLLARVPYVDFVFGPDNIGRLPEMVERARDERFAETGWMDSEEYVFPRADPEAARGRVTAFVTAMKGCDNVCAFCIVPHTRGREVSRPFPDVVAECAALAGVGVREVTLIGQNVNSYTGGCTFADLLRRVAAVPGIDRIRFTTSHPHDLSDALVEVFRDEPKVMPHFHLPVQSGSDAVLRRMRRDYSVAEYLDRFDRLRAARPGIAITTDFIVGFPGETDADFEASLALLERARFEQSFSFVFSPRPHTVAAVRLGSAPEWQDVPRGTAVARLERLLAAQRRIAGEILAGELGKVVEVLVEGPSDEPGERLGRTPENRVVHLAADEAAAPAGARVAVRITRAGGSSLSGTLA</sequence>
<protein>
    <recommendedName>
        <fullName evidence="10 13">tRNA-2-methylthio-N(6)-dimethylallyladenosine synthase</fullName>
        <ecNumber evidence="9 13">2.8.4.3</ecNumber>
    </recommendedName>
    <alternativeName>
        <fullName evidence="12 13">(Dimethylallyl)adenosine tRNA methylthiotransferase MiaB</fullName>
    </alternativeName>
    <alternativeName>
        <fullName evidence="11 13">tRNA-i(6)A37 methylthiotransferase</fullName>
    </alternativeName>
</protein>
<name>B8J598_ANAD2</name>
<dbReference type="FunFam" id="3.80.30.20:FF:000001">
    <property type="entry name" value="tRNA-2-methylthio-N(6)-dimethylallyladenosine synthase 2"/>
    <property type="match status" value="1"/>
</dbReference>
<dbReference type="KEGG" id="acp:A2cp1_1609"/>
<dbReference type="GO" id="GO:0005829">
    <property type="term" value="C:cytosol"/>
    <property type="evidence" value="ECO:0007669"/>
    <property type="project" value="TreeGrafter"/>
</dbReference>
<dbReference type="PROSITE" id="PS50926">
    <property type="entry name" value="TRAM"/>
    <property type="match status" value="1"/>
</dbReference>
<evidence type="ECO:0000256" key="8">
    <source>
        <dbReference type="ARBA" id="ARBA00023014"/>
    </source>
</evidence>
<dbReference type="InterPro" id="IPR023404">
    <property type="entry name" value="rSAM_horseshoe"/>
</dbReference>
<dbReference type="Pfam" id="PF01938">
    <property type="entry name" value="TRAM"/>
    <property type="match status" value="1"/>
</dbReference>
<evidence type="ECO:0000256" key="10">
    <source>
        <dbReference type="ARBA" id="ARBA00068570"/>
    </source>
</evidence>
<dbReference type="SMART" id="SM00729">
    <property type="entry name" value="Elp3"/>
    <property type="match status" value="1"/>
</dbReference>
<evidence type="ECO:0000256" key="12">
    <source>
        <dbReference type="ARBA" id="ARBA00081141"/>
    </source>
</evidence>
<dbReference type="GO" id="GO:0051539">
    <property type="term" value="F:4 iron, 4 sulfur cluster binding"/>
    <property type="evidence" value="ECO:0007669"/>
    <property type="project" value="UniProtKB-UniRule"/>
</dbReference>
<feature type="binding site" evidence="13">
    <location>
        <position position="180"/>
    </location>
    <ligand>
        <name>[4Fe-4S] cluster</name>
        <dbReference type="ChEBI" id="CHEBI:49883"/>
        <label>2</label>
        <note>4Fe-4S-S-AdoMet</note>
    </ligand>
</feature>
<dbReference type="PANTHER" id="PTHR43020:SF2">
    <property type="entry name" value="MITOCHONDRIAL TRNA METHYLTHIOTRANSFERASE CDK5RAP1"/>
    <property type="match status" value="1"/>
</dbReference>
<dbReference type="EMBL" id="CP001359">
    <property type="protein sequence ID" value="ACL64953.1"/>
    <property type="molecule type" value="Genomic_DNA"/>
</dbReference>
<dbReference type="NCBIfam" id="TIGR01574">
    <property type="entry name" value="miaB-methiolase"/>
    <property type="match status" value="1"/>
</dbReference>
<evidence type="ECO:0000256" key="7">
    <source>
        <dbReference type="ARBA" id="ARBA00023004"/>
    </source>
</evidence>
<feature type="binding site" evidence="13">
    <location>
        <position position="105"/>
    </location>
    <ligand>
        <name>[4Fe-4S] cluster</name>
        <dbReference type="ChEBI" id="CHEBI:49883"/>
        <label>1</label>
    </ligand>
</feature>
<keyword evidence="6 13" id="KW-0479">Metal-binding</keyword>
<feature type="binding site" evidence="13">
    <location>
        <position position="36"/>
    </location>
    <ligand>
        <name>[4Fe-4S] cluster</name>
        <dbReference type="ChEBI" id="CHEBI:49883"/>
        <label>1</label>
    </ligand>
</feature>
<evidence type="ECO:0000259" key="15">
    <source>
        <dbReference type="PROSITE" id="PS50926"/>
    </source>
</evidence>
<evidence type="ECO:0000313" key="19">
    <source>
        <dbReference type="Proteomes" id="UP000007089"/>
    </source>
</evidence>
<evidence type="ECO:0000256" key="11">
    <source>
        <dbReference type="ARBA" id="ARBA00080698"/>
    </source>
</evidence>
<dbReference type="PROSITE" id="PS51918">
    <property type="entry name" value="RADICAL_SAM"/>
    <property type="match status" value="1"/>
</dbReference>
<evidence type="ECO:0000256" key="9">
    <source>
        <dbReference type="ARBA" id="ARBA00033765"/>
    </source>
</evidence>
<comment type="subunit">
    <text evidence="13">Monomer.</text>
</comment>
<dbReference type="InterPro" id="IPR006638">
    <property type="entry name" value="Elp3/MiaA/NifB-like_rSAM"/>
</dbReference>
<keyword evidence="13" id="KW-0819">tRNA processing</keyword>
<feature type="binding site" evidence="13">
    <location>
        <position position="72"/>
    </location>
    <ligand>
        <name>[4Fe-4S] cluster</name>
        <dbReference type="ChEBI" id="CHEBI:49883"/>
        <label>1</label>
    </ligand>
</feature>
<evidence type="ECO:0000256" key="1">
    <source>
        <dbReference type="ARBA" id="ARBA00003234"/>
    </source>
</evidence>
<dbReference type="PANTHER" id="PTHR43020">
    <property type="entry name" value="CDK5 REGULATORY SUBUNIT-ASSOCIATED PROTEIN 1"/>
    <property type="match status" value="1"/>
</dbReference>
<proteinExistence type="inferred from homology"/>
<comment type="cofactor">
    <cofactor evidence="13">
        <name>[4Fe-4S] cluster</name>
        <dbReference type="ChEBI" id="CHEBI:49883"/>
    </cofactor>
    <text evidence="13">Binds 2 [4Fe-4S] clusters. One cluster is coordinated with 3 cysteines and an exchangeable S-adenosyl-L-methionine.</text>
</comment>
<keyword evidence="8 13" id="KW-0411">Iron-sulfur</keyword>
<dbReference type="HAMAP" id="MF_01864">
    <property type="entry name" value="tRNA_metthiotr_MiaB"/>
    <property type="match status" value="1"/>
</dbReference>
<evidence type="ECO:0000259" key="17">
    <source>
        <dbReference type="PROSITE" id="PS51918"/>
    </source>
</evidence>